<reference evidence="11" key="1">
    <citation type="journal article" date="2014" name="Int. J. Syst. Evol. Microbiol.">
        <title>Complete genome sequence of Corynebacterium casei LMG S-19264T (=DSM 44701T), isolated from a smear-ripened cheese.</title>
        <authorList>
            <consortium name="US DOE Joint Genome Institute (JGI-PGF)"/>
            <person name="Walter F."/>
            <person name="Albersmeier A."/>
            <person name="Kalinowski J."/>
            <person name="Ruckert C."/>
        </authorList>
    </citation>
    <scope>NUCLEOTIDE SEQUENCE</scope>
    <source>
        <strain evidence="11">VKM B-2935</strain>
    </source>
</reference>
<name>A0A9W6NIG4_9PSED</name>
<feature type="region of interest" description="Disordered" evidence="9">
    <location>
        <begin position="381"/>
        <end position="404"/>
    </location>
</feature>
<organism evidence="11 12">
    <name type="scientific">Pseudomonas turukhanskensis</name>
    <dbReference type="NCBI Taxonomy" id="1806536"/>
    <lineage>
        <taxon>Bacteria</taxon>
        <taxon>Pseudomonadati</taxon>
        <taxon>Pseudomonadota</taxon>
        <taxon>Gammaproteobacteria</taxon>
        <taxon>Pseudomonadales</taxon>
        <taxon>Pseudomonadaceae</taxon>
        <taxon>Pseudomonas</taxon>
    </lineage>
</organism>
<comment type="function">
    <text evidence="8">Catalyzes the desulfonation of aliphatic sulfonates.</text>
</comment>
<keyword evidence="5 8" id="KW-0560">Oxidoreductase</keyword>
<dbReference type="HAMAP" id="MF_01229">
    <property type="entry name" value="Alkanesulf_monooxygen"/>
    <property type="match status" value="1"/>
</dbReference>
<dbReference type="InterPro" id="IPR036661">
    <property type="entry name" value="Luciferase-like_sf"/>
</dbReference>
<dbReference type="NCBIfam" id="TIGR03565">
    <property type="entry name" value="alk_sulf_monoox"/>
    <property type="match status" value="1"/>
</dbReference>
<evidence type="ECO:0000313" key="11">
    <source>
        <dbReference type="EMBL" id="GLK92158.1"/>
    </source>
</evidence>
<protein>
    <recommendedName>
        <fullName evidence="2 8">Alkanesulfonate monooxygenase</fullName>
        <ecNumber evidence="2 8">1.14.14.5</ecNumber>
    </recommendedName>
    <alternativeName>
        <fullName evidence="8">FMNH2-dependent aliphatic sulfonate monooxygenase</fullName>
    </alternativeName>
</protein>
<dbReference type="EC" id="1.14.14.5" evidence="2 8"/>
<evidence type="ECO:0000256" key="1">
    <source>
        <dbReference type="ARBA" id="ARBA00007044"/>
    </source>
</evidence>
<accession>A0A9W6NIG4</accession>
<keyword evidence="12" id="KW-1185">Reference proteome</keyword>
<evidence type="ECO:0000256" key="8">
    <source>
        <dbReference type="HAMAP-Rule" id="MF_01229"/>
    </source>
</evidence>
<dbReference type="EMBL" id="BSFN01000037">
    <property type="protein sequence ID" value="GLK92158.1"/>
    <property type="molecule type" value="Genomic_DNA"/>
</dbReference>
<evidence type="ECO:0000256" key="4">
    <source>
        <dbReference type="ARBA" id="ARBA00022643"/>
    </source>
</evidence>
<evidence type="ECO:0000256" key="2">
    <source>
        <dbReference type="ARBA" id="ARBA00012113"/>
    </source>
</evidence>
<reference evidence="11" key="2">
    <citation type="submission" date="2023-01" db="EMBL/GenBank/DDBJ databases">
        <authorList>
            <person name="Sun Q."/>
            <person name="Evtushenko L."/>
        </authorList>
    </citation>
    <scope>NUCLEOTIDE SEQUENCE</scope>
    <source>
        <strain evidence="11">VKM B-2935</strain>
    </source>
</reference>
<comment type="caution">
    <text evidence="11">The sequence shown here is derived from an EMBL/GenBank/DDBJ whole genome shotgun (WGS) entry which is preliminary data.</text>
</comment>
<dbReference type="GO" id="GO:0046306">
    <property type="term" value="P:alkanesulfonate catabolic process"/>
    <property type="evidence" value="ECO:0007669"/>
    <property type="project" value="TreeGrafter"/>
</dbReference>
<proteinExistence type="inferred from homology"/>
<evidence type="ECO:0000256" key="5">
    <source>
        <dbReference type="ARBA" id="ARBA00023002"/>
    </source>
</evidence>
<evidence type="ECO:0000256" key="9">
    <source>
        <dbReference type="SAM" id="MobiDB-lite"/>
    </source>
</evidence>
<dbReference type="SUPFAM" id="SSF51679">
    <property type="entry name" value="Bacterial luciferase-like"/>
    <property type="match status" value="1"/>
</dbReference>
<keyword evidence="3 8" id="KW-0285">Flavoprotein</keyword>
<gene>
    <name evidence="11" type="primary">ssuD_2</name>
    <name evidence="8" type="synonym">ssuD</name>
    <name evidence="11" type="ORF">GCM10017655_52230</name>
</gene>
<evidence type="ECO:0000259" key="10">
    <source>
        <dbReference type="Pfam" id="PF00296"/>
    </source>
</evidence>
<evidence type="ECO:0000256" key="3">
    <source>
        <dbReference type="ARBA" id="ARBA00022630"/>
    </source>
</evidence>
<evidence type="ECO:0000256" key="7">
    <source>
        <dbReference type="ARBA" id="ARBA00050463"/>
    </source>
</evidence>
<comment type="catalytic activity">
    <reaction evidence="7 8">
        <text>an alkanesulfonate + FMNH2 + O2 = an aldehyde + FMN + sulfite + H2O + 2 H(+)</text>
        <dbReference type="Rhea" id="RHEA:23064"/>
        <dbReference type="ChEBI" id="CHEBI:15377"/>
        <dbReference type="ChEBI" id="CHEBI:15378"/>
        <dbReference type="ChEBI" id="CHEBI:15379"/>
        <dbReference type="ChEBI" id="CHEBI:17359"/>
        <dbReference type="ChEBI" id="CHEBI:17478"/>
        <dbReference type="ChEBI" id="CHEBI:57618"/>
        <dbReference type="ChEBI" id="CHEBI:58210"/>
        <dbReference type="ChEBI" id="CHEBI:134249"/>
        <dbReference type="EC" id="1.14.14.5"/>
    </reaction>
</comment>
<dbReference type="Gene3D" id="3.20.20.30">
    <property type="entry name" value="Luciferase-like domain"/>
    <property type="match status" value="1"/>
</dbReference>
<comment type="similarity">
    <text evidence="1 8">Belongs to the SsuD family.</text>
</comment>
<dbReference type="InterPro" id="IPR050172">
    <property type="entry name" value="SsuD_RutA_monooxygenase"/>
</dbReference>
<dbReference type="CDD" id="cd01094">
    <property type="entry name" value="Alkanesulfonate_monoxygenase"/>
    <property type="match status" value="1"/>
</dbReference>
<dbReference type="AlphaFoldDB" id="A0A9W6NIG4"/>
<sequence length="404" mass="43428">MSLNIFWFLPTHGDGHYLGTAEGARAVDHGYLQQIAQAADRLGFGGVLIPTGRSCEDSWLVAASLIPVTTNLKFLVALRPGIISPTVAARQAATLDRLSNGRALFNLVTGGDPDELAGDGLFLNHEERYEASVEFTRIWRRVLEGETVDYDGKHISVKGAKLLYPPLQQPRPPLYFGGSSGAAQDLAAEQVEMVLTWGEPPAAVAEKIAQVREKAAAHGRTVRFGIRLHVIVRETNEEAWAAADRLIAHVDDETIKKAQASLARFDSVGQQRMAALHGGSKDNLEVSPNLWAGVGLVRGGAGTALVGDGPTVAARVKEYADLGIDTFIFSGYPHLEESYRVAELLFPHLDVARPQRPEGANYVSPFGEMIANDVLPKAVSGRSELAREPGDPKSFASKLAPTGA</sequence>
<dbReference type="NCBIfam" id="NF001939">
    <property type="entry name" value="PRK00719.1"/>
    <property type="match status" value="1"/>
</dbReference>
<dbReference type="Pfam" id="PF00296">
    <property type="entry name" value="Bac_luciferase"/>
    <property type="match status" value="1"/>
</dbReference>
<feature type="domain" description="Luciferase-like" evidence="10">
    <location>
        <begin position="5"/>
        <end position="325"/>
    </location>
</feature>
<dbReference type="PANTHER" id="PTHR42847">
    <property type="entry name" value="ALKANESULFONATE MONOOXYGENASE"/>
    <property type="match status" value="1"/>
</dbReference>
<evidence type="ECO:0000256" key="6">
    <source>
        <dbReference type="ARBA" id="ARBA00023033"/>
    </source>
</evidence>
<dbReference type="PANTHER" id="PTHR42847:SF4">
    <property type="entry name" value="ALKANESULFONATE MONOOXYGENASE-RELATED"/>
    <property type="match status" value="1"/>
</dbReference>
<evidence type="ECO:0000313" key="12">
    <source>
        <dbReference type="Proteomes" id="UP001143328"/>
    </source>
</evidence>
<dbReference type="Proteomes" id="UP001143328">
    <property type="component" value="Unassembled WGS sequence"/>
</dbReference>
<dbReference type="GO" id="GO:0008726">
    <property type="term" value="F:alkanesulfonate monooxygenase activity"/>
    <property type="evidence" value="ECO:0007669"/>
    <property type="project" value="UniProtKB-UniRule"/>
</dbReference>
<keyword evidence="4 8" id="KW-0288">FMN</keyword>
<dbReference type="FunFam" id="3.20.20.30:FF:000001">
    <property type="entry name" value="Alkanesulfonate monooxygenase"/>
    <property type="match status" value="1"/>
</dbReference>
<dbReference type="InterPro" id="IPR019911">
    <property type="entry name" value="Alkanesulphonate_mOase_FMN-dep"/>
</dbReference>
<dbReference type="InterPro" id="IPR011251">
    <property type="entry name" value="Luciferase-like_dom"/>
</dbReference>
<keyword evidence="6 8" id="KW-0503">Monooxygenase</keyword>